<accession>A0A1Y1K6C9</accession>
<dbReference type="EMBL" id="GEZM01093945">
    <property type="protein sequence ID" value="JAV56061.1"/>
    <property type="molecule type" value="Transcribed_RNA"/>
</dbReference>
<name>A0A1Y1K6C9_PHOPY</name>
<reference evidence="1" key="1">
    <citation type="journal article" date="2016" name="Sci. Rep.">
        <title>Molecular characterization of firefly nuptial gifts: a multi-omics approach sheds light on postcopulatory sexual selection.</title>
        <authorList>
            <person name="Al-Wathiqui N."/>
            <person name="Fallon T.R."/>
            <person name="South A."/>
            <person name="Weng J.K."/>
            <person name="Lewis S.M."/>
        </authorList>
    </citation>
    <scope>NUCLEOTIDE SEQUENCE</scope>
</reference>
<evidence type="ECO:0000313" key="1">
    <source>
        <dbReference type="EMBL" id="JAV56061.1"/>
    </source>
</evidence>
<protein>
    <submittedName>
        <fullName evidence="1">Uncharacterized protein</fullName>
    </submittedName>
</protein>
<sequence>MYHRLRRKCKYNPREYKSWRAYDRVMNRKCTIYRRKLIANGKLTDTLKMNAAERLFALLPGYLQWAKIWALEDWRERNRKEKDRLYQLVSSHNHITVQCMNQLNFSKNDDENLLSGRCVRGTRTA</sequence>
<dbReference type="EMBL" id="GEZM01093951">
    <property type="protein sequence ID" value="JAV56057.1"/>
    <property type="molecule type" value="Transcribed_RNA"/>
</dbReference>
<proteinExistence type="predicted"/>
<organism evidence="1">
    <name type="scientific">Photinus pyralis</name>
    <name type="common">Common eastern firefly</name>
    <name type="synonym">Lampyris pyralis</name>
    <dbReference type="NCBI Taxonomy" id="7054"/>
    <lineage>
        <taxon>Eukaryota</taxon>
        <taxon>Metazoa</taxon>
        <taxon>Ecdysozoa</taxon>
        <taxon>Arthropoda</taxon>
        <taxon>Hexapoda</taxon>
        <taxon>Insecta</taxon>
        <taxon>Pterygota</taxon>
        <taxon>Neoptera</taxon>
        <taxon>Endopterygota</taxon>
        <taxon>Coleoptera</taxon>
        <taxon>Polyphaga</taxon>
        <taxon>Elateriformia</taxon>
        <taxon>Elateroidea</taxon>
        <taxon>Lampyridae</taxon>
        <taxon>Lampyrinae</taxon>
        <taxon>Photinus</taxon>
    </lineage>
</organism>
<dbReference type="EMBL" id="GEZM01093947">
    <property type="protein sequence ID" value="JAV56060.1"/>
    <property type="molecule type" value="Transcribed_RNA"/>
</dbReference>
<dbReference type="AlphaFoldDB" id="A0A1Y1K6C9"/>